<dbReference type="EMBL" id="SULI01000003">
    <property type="protein sequence ID" value="TKZ21723.1"/>
    <property type="molecule type" value="Genomic_DNA"/>
</dbReference>
<protein>
    <recommendedName>
        <fullName evidence="4">DUF5333 domain-containing protein</fullName>
    </recommendedName>
</protein>
<dbReference type="OrthoDB" id="7658992at2"/>
<comment type="caution">
    <text evidence="2">The sequence shown here is derived from an EMBL/GenBank/DDBJ whole genome shotgun (WGS) entry which is preliminary data.</text>
</comment>
<feature type="signal peptide" evidence="1">
    <location>
        <begin position="1"/>
        <end position="20"/>
    </location>
</feature>
<keyword evidence="1" id="KW-0732">Signal</keyword>
<organism evidence="2 3">
    <name type="scientific">Shimia litoralis</name>
    <dbReference type="NCBI Taxonomy" id="420403"/>
    <lineage>
        <taxon>Bacteria</taxon>
        <taxon>Pseudomonadati</taxon>
        <taxon>Pseudomonadota</taxon>
        <taxon>Alphaproteobacteria</taxon>
        <taxon>Rhodobacterales</taxon>
        <taxon>Roseobacteraceae</taxon>
    </lineage>
</organism>
<accession>A0A4U7N7S6</accession>
<dbReference type="Proteomes" id="UP000306575">
    <property type="component" value="Unassembled WGS sequence"/>
</dbReference>
<gene>
    <name evidence="2" type="ORF">FAP39_03735</name>
</gene>
<proteinExistence type="predicted"/>
<evidence type="ECO:0008006" key="4">
    <source>
        <dbReference type="Google" id="ProtNLM"/>
    </source>
</evidence>
<evidence type="ECO:0000313" key="2">
    <source>
        <dbReference type="EMBL" id="TKZ21723.1"/>
    </source>
</evidence>
<sequence length="133" mass="14629">MRAIIPVTLCAVLAAGPVFAKTGLSQEKSINDGLFALAVANEIRDYCPTISARLFKAYSFMRALKRSANELGYADNEIEAYIENDDEKAKMRARGEAYLKQNGVSYDDPQSFCTLGRAEIQKTSQIGALLRAK</sequence>
<evidence type="ECO:0000256" key="1">
    <source>
        <dbReference type="SAM" id="SignalP"/>
    </source>
</evidence>
<reference evidence="2 3" key="1">
    <citation type="submission" date="2019-04" db="EMBL/GenBank/DDBJ databases">
        <title>Genome sequence of Pelagicola litoralis CL-ES2.</title>
        <authorList>
            <person name="Cao J."/>
        </authorList>
    </citation>
    <scope>NUCLEOTIDE SEQUENCE [LARGE SCALE GENOMIC DNA]</scope>
    <source>
        <strain evidence="2 3">CL-ES2</strain>
    </source>
</reference>
<dbReference type="Pfam" id="PF17267">
    <property type="entry name" value="DUF5333"/>
    <property type="match status" value="1"/>
</dbReference>
<dbReference type="AlphaFoldDB" id="A0A4U7N7S6"/>
<dbReference type="InterPro" id="IPR020349">
    <property type="entry name" value="Uncharacterised_14.7kDa"/>
</dbReference>
<feature type="chain" id="PRO_5020367830" description="DUF5333 domain-containing protein" evidence="1">
    <location>
        <begin position="21"/>
        <end position="133"/>
    </location>
</feature>
<keyword evidence="3" id="KW-1185">Reference proteome</keyword>
<evidence type="ECO:0000313" key="3">
    <source>
        <dbReference type="Proteomes" id="UP000306575"/>
    </source>
</evidence>
<name>A0A4U7N7S6_9RHOB</name>